<accession>A0A1X1R833</accession>
<dbReference type="Proteomes" id="UP000193484">
    <property type="component" value="Unassembled WGS sequence"/>
</dbReference>
<evidence type="ECO:0000313" key="3">
    <source>
        <dbReference type="EMBL" id="ORV00978.1"/>
    </source>
</evidence>
<dbReference type="Gene3D" id="3.40.50.300">
    <property type="entry name" value="P-loop containing nucleotide triphosphate hydrolases"/>
    <property type="match status" value="1"/>
</dbReference>
<name>A0A1X1R833_MYCFA</name>
<keyword evidence="4" id="KW-1185">Reference proteome</keyword>
<dbReference type="GO" id="GO:0005524">
    <property type="term" value="F:ATP binding"/>
    <property type="evidence" value="ECO:0007669"/>
    <property type="project" value="InterPro"/>
</dbReference>
<dbReference type="AlphaFoldDB" id="A0A1X1R833"/>
<protein>
    <recommendedName>
        <fullName evidence="2">FtsK domain-containing protein</fullName>
    </recommendedName>
</protein>
<organism evidence="3 4">
    <name type="scientific">Mycolicibacterium fallax</name>
    <name type="common">Mycobacterium fallax</name>
    <dbReference type="NCBI Taxonomy" id="1793"/>
    <lineage>
        <taxon>Bacteria</taxon>
        <taxon>Bacillati</taxon>
        <taxon>Actinomycetota</taxon>
        <taxon>Actinomycetes</taxon>
        <taxon>Mycobacteriales</taxon>
        <taxon>Mycobacteriaceae</taxon>
        <taxon>Mycolicibacterium</taxon>
    </lineage>
</organism>
<dbReference type="GO" id="GO:0003677">
    <property type="term" value="F:DNA binding"/>
    <property type="evidence" value="ECO:0007669"/>
    <property type="project" value="InterPro"/>
</dbReference>
<evidence type="ECO:0000313" key="4">
    <source>
        <dbReference type="Proteomes" id="UP000193484"/>
    </source>
</evidence>
<sequence length="796" mass="86168">MGLMGMFFQGGGGYQPTGREVWHMQQRRQEQQWNREDADQKAADKVLWAIHDQVRAIDAQGHKAVESVAAEVTKAGSTEVKRILSAGVTQYAGATHANRKGIVVWHWRAAPPESVSIRLRRKDAGALVVLPPGGGVPRENHVWRAAARRDQTFLDDTEGKTWAKRSRDLITECEERYPILSRLRDDNWMASFMSAAGMNRESVEQRVVNTSYGEMALPVRTVHVPELVAVEIQQDGLELVFAHREGSSVKDWVARHDKLTAMFKAQGVRAEHLAVSEDADGSVRLRFNDAPSHFPAAVSTEPPTRTATSIAEALSRYERTRWMLGVDARGNTISYPLLSQPHVLVTGGTGGGKSVWGRTLIESLRTGYKDEHGNDCGGGWLAFVGDGKGSDFSALEGQPGIAMVAPSIDVSQIAVMVRRIRVEVERRYAQASAAKKAGDADAFAGMQPWLLLLDEWGSTAIKMTATFGSKGSALFLQDIDIILRLGRECRVHCVLLSQTIRKTGDGAVPGSWQENLGLTVSLGAPSDITLQSEAFTPETRERAAFIGARLKGKQGRGLTADRETGAVIEFQSFYGWSPGTTSLAEDAPSKVRPPTDEVRATWERWVPVCETVPWLAPRMGIKANSPEWRGGEKPDMETVASTETVALTDRDGNVKPGMERYDPASPEWLGAVPIGGIGGGHSALSFDDEDAAEGVSEAEPEAVSEPEPAGDPTKAVEEPAAPTLGLTPEQIRAEVIRLGLIPADATEGVSEAEPEGDAGTEVPAEPAPLTPDKPKPKTKPTTTKPKTKPNNSIGDF</sequence>
<dbReference type="EMBL" id="LQOJ01000048">
    <property type="protein sequence ID" value="ORV00978.1"/>
    <property type="molecule type" value="Genomic_DNA"/>
</dbReference>
<dbReference type="STRING" id="1793.AWC04_15000"/>
<dbReference type="InterPro" id="IPR002543">
    <property type="entry name" value="FtsK_dom"/>
</dbReference>
<feature type="domain" description="FtsK" evidence="2">
    <location>
        <begin position="316"/>
        <end position="432"/>
    </location>
</feature>
<feature type="region of interest" description="Disordered" evidence="1">
    <location>
        <begin position="680"/>
        <end position="727"/>
    </location>
</feature>
<dbReference type="Pfam" id="PF01580">
    <property type="entry name" value="FtsK_SpoIIIE"/>
    <property type="match status" value="1"/>
</dbReference>
<feature type="compositionally biased region" description="Acidic residues" evidence="1">
    <location>
        <begin position="686"/>
        <end position="704"/>
    </location>
</feature>
<proteinExistence type="predicted"/>
<comment type="caution">
    <text evidence="3">The sequence shown here is derived from an EMBL/GenBank/DDBJ whole genome shotgun (WGS) entry which is preliminary data.</text>
</comment>
<dbReference type="InterPro" id="IPR027417">
    <property type="entry name" value="P-loop_NTPase"/>
</dbReference>
<evidence type="ECO:0000256" key="1">
    <source>
        <dbReference type="SAM" id="MobiDB-lite"/>
    </source>
</evidence>
<feature type="region of interest" description="Disordered" evidence="1">
    <location>
        <begin position="746"/>
        <end position="796"/>
    </location>
</feature>
<gene>
    <name evidence="3" type="ORF">AWC04_15000</name>
</gene>
<dbReference type="SUPFAM" id="SSF52540">
    <property type="entry name" value="P-loop containing nucleoside triphosphate hydrolases"/>
    <property type="match status" value="1"/>
</dbReference>
<reference evidence="3 4" key="1">
    <citation type="submission" date="2016-01" db="EMBL/GenBank/DDBJ databases">
        <title>The new phylogeny of the genus Mycobacterium.</title>
        <authorList>
            <person name="Tarcisio F."/>
            <person name="Conor M."/>
            <person name="Antonella G."/>
            <person name="Elisabetta G."/>
            <person name="Giulia F.S."/>
            <person name="Sara T."/>
            <person name="Anna F."/>
            <person name="Clotilde B."/>
            <person name="Roberto B."/>
            <person name="Veronica D.S."/>
            <person name="Fabio R."/>
            <person name="Monica P."/>
            <person name="Olivier J."/>
            <person name="Enrico T."/>
            <person name="Nicola S."/>
        </authorList>
    </citation>
    <scope>NUCLEOTIDE SEQUENCE [LARGE SCALE GENOMIC DNA]</scope>
    <source>
        <strain evidence="3 4">DSM 44179</strain>
    </source>
</reference>
<dbReference type="OrthoDB" id="4640630at2"/>
<evidence type="ECO:0000259" key="2">
    <source>
        <dbReference type="Pfam" id="PF01580"/>
    </source>
</evidence>